<dbReference type="SUPFAM" id="SSF55811">
    <property type="entry name" value="Nudix"/>
    <property type="match status" value="1"/>
</dbReference>
<comment type="caution">
    <text evidence="1">The sequence shown here is derived from an EMBL/GenBank/DDBJ whole genome shotgun (WGS) entry which is preliminary data.</text>
</comment>
<reference evidence="1" key="1">
    <citation type="journal article" date="2020" name="Fungal Divers.">
        <title>Resolving the Mortierellaceae phylogeny through synthesis of multi-gene phylogenetics and phylogenomics.</title>
        <authorList>
            <person name="Vandepol N."/>
            <person name="Liber J."/>
            <person name="Desiro A."/>
            <person name="Na H."/>
            <person name="Kennedy M."/>
            <person name="Barry K."/>
            <person name="Grigoriev I.V."/>
            <person name="Miller A.N."/>
            <person name="O'Donnell K."/>
            <person name="Stajich J.E."/>
            <person name="Bonito G."/>
        </authorList>
    </citation>
    <scope>NUCLEOTIDE SEQUENCE</scope>
    <source>
        <strain evidence="1">NVP1</strain>
    </source>
</reference>
<keyword evidence="2" id="KW-1185">Reference proteome</keyword>
<protein>
    <submittedName>
        <fullName evidence="1">Uncharacterized protein</fullName>
    </submittedName>
</protein>
<evidence type="ECO:0000313" key="2">
    <source>
        <dbReference type="Proteomes" id="UP000696485"/>
    </source>
</evidence>
<dbReference type="AlphaFoldDB" id="A0A9P5S8F3"/>
<dbReference type="Proteomes" id="UP000696485">
    <property type="component" value="Unassembled WGS sequence"/>
</dbReference>
<accession>A0A9P5S8F3</accession>
<name>A0A9P5S8F3_9FUNG</name>
<organism evidence="1 2">
    <name type="scientific">Podila minutissima</name>
    <dbReference type="NCBI Taxonomy" id="64525"/>
    <lineage>
        <taxon>Eukaryota</taxon>
        <taxon>Fungi</taxon>
        <taxon>Fungi incertae sedis</taxon>
        <taxon>Mucoromycota</taxon>
        <taxon>Mortierellomycotina</taxon>
        <taxon>Mortierellomycetes</taxon>
        <taxon>Mortierellales</taxon>
        <taxon>Mortierellaceae</taxon>
        <taxon>Podila</taxon>
    </lineage>
</organism>
<feature type="non-terminal residue" evidence="1">
    <location>
        <position position="1"/>
    </location>
</feature>
<dbReference type="EMBL" id="JAAAUY010001907">
    <property type="protein sequence ID" value="KAF9317566.1"/>
    <property type="molecule type" value="Genomic_DNA"/>
</dbReference>
<sequence>IMYDLELPLGLSPAPCDSEVDNFRLWTMDAVLAAIRAGEFKPNCACVCLHFMLRHGIVTPENESDYVEINQRLRRRLEYPGPKRWPTFKEVH</sequence>
<gene>
    <name evidence="1" type="ORF">BG006_003359</name>
</gene>
<dbReference type="Gene3D" id="3.90.79.10">
    <property type="entry name" value="Nucleoside Triphosphate Pyrophosphohydrolase"/>
    <property type="match status" value="1"/>
</dbReference>
<dbReference type="InterPro" id="IPR015797">
    <property type="entry name" value="NUDIX_hydrolase-like_dom_sf"/>
</dbReference>
<proteinExistence type="predicted"/>
<evidence type="ECO:0000313" key="1">
    <source>
        <dbReference type="EMBL" id="KAF9317566.1"/>
    </source>
</evidence>